<evidence type="ECO:0000313" key="2">
    <source>
        <dbReference type="Proteomes" id="UP000076976"/>
    </source>
</evidence>
<evidence type="ECO:0000313" key="1">
    <source>
        <dbReference type="EMBL" id="OAB86938.1"/>
    </source>
</evidence>
<dbReference type="Proteomes" id="UP000076976">
    <property type="component" value="Unassembled WGS sequence"/>
</dbReference>
<comment type="caution">
    <text evidence="1">The sequence shown here is derived from an EMBL/GenBank/DDBJ whole genome shotgun (WGS) entry which is preliminary data.</text>
</comment>
<accession>A0A176QBB6</accession>
<dbReference type="EMBL" id="LQZG01000003">
    <property type="protein sequence ID" value="OAB86938.1"/>
    <property type="molecule type" value="Genomic_DNA"/>
</dbReference>
<reference evidence="1 2" key="1">
    <citation type="submission" date="2016-01" db="EMBL/GenBank/DDBJ databases">
        <title>Janibacter melonis strain CD11_4 genome sequencing and assembly.</title>
        <authorList>
            <person name="Nair G.R."/>
            <person name="Kaur G."/>
            <person name="Chander A.M."/>
            <person name="Mayilraj S."/>
        </authorList>
    </citation>
    <scope>NUCLEOTIDE SEQUENCE [LARGE SCALE GENOMIC DNA]</scope>
    <source>
        <strain evidence="1 2">CD11-4</strain>
    </source>
</reference>
<proteinExistence type="predicted"/>
<dbReference type="STRING" id="262209.AWH69_11075"/>
<sequence length="122" mass="13575">MFEHVPPGWPDGVRPPGTTGWQGDVAGWLLDQCPPDYRGHEVLRRHPVALAWLARLHVRAQVDATRQAYREARVAMVAELPAGTLEPLLAALEAEGRRLRTAEHGVELVRDALAGRTYVPRM</sequence>
<keyword evidence="2" id="KW-1185">Reference proteome</keyword>
<gene>
    <name evidence="1" type="ORF">AWH69_11075</name>
</gene>
<protein>
    <submittedName>
        <fullName evidence="1">Uncharacterized protein</fullName>
    </submittedName>
</protein>
<organism evidence="1 2">
    <name type="scientific">Janibacter melonis</name>
    <dbReference type="NCBI Taxonomy" id="262209"/>
    <lineage>
        <taxon>Bacteria</taxon>
        <taxon>Bacillati</taxon>
        <taxon>Actinomycetota</taxon>
        <taxon>Actinomycetes</taxon>
        <taxon>Micrococcales</taxon>
        <taxon>Intrasporangiaceae</taxon>
        <taxon>Janibacter</taxon>
    </lineage>
</organism>
<dbReference type="RefSeq" id="WP_068275419.1">
    <property type="nucleotide sequence ID" value="NZ_LQZG01000003.1"/>
</dbReference>
<dbReference type="AlphaFoldDB" id="A0A176QBB6"/>
<name>A0A176QBB6_9MICO</name>